<dbReference type="Proteomes" id="UP000321393">
    <property type="component" value="Unassembled WGS sequence"/>
</dbReference>
<feature type="domain" description="DUF4218" evidence="2">
    <location>
        <begin position="145"/>
        <end position="224"/>
    </location>
</feature>
<dbReference type="InterPro" id="IPR004242">
    <property type="entry name" value="Transposase_21"/>
</dbReference>
<evidence type="ECO:0000259" key="2">
    <source>
        <dbReference type="Pfam" id="PF13960"/>
    </source>
</evidence>
<dbReference type="InterPro" id="IPR025452">
    <property type="entry name" value="DUF4218"/>
</dbReference>
<dbReference type="EMBL" id="SSTE01004728">
    <property type="protein sequence ID" value="KAA0061893.1"/>
    <property type="molecule type" value="Genomic_DNA"/>
</dbReference>
<accession>A0A5A7V156</accession>
<protein>
    <submittedName>
        <fullName evidence="3">CACTA en-spm transposon protein</fullName>
    </submittedName>
</protein>
<name>A0A5A7V156_CUCMM</name>
<reference evidence="3 4" key="1">
    <citation type="submission" date="2019-08" db="EMBL/GenBank/DDBJ databases">
        <title>Draft genome sequences of two oriental melons (Cucumis melo L. var makuwa).</title>
        <authorList>
            <person name="Kwon S.-Y."/>
        </authorList>
    </citation>
    <scope>NUCLEOTIDE SEQUENCE [LARGE SCALE GENOMIC DNA]</scope>
    <source>
        <strain evidence="4">cv. SW 3</strain>
        <tissue evidence="3">Leaf</tissue>
    </source>
</reference>
<feature type="region of interest" description="Disordered" evidence="1">
    <location>
        <begin position="433"/>
        <end position="453"/>
    </location>
</feature>
<organism evidence="3 4">
    <name type="scientific">Cucumis melo var. makuwa</name>
    <name type="common">Oriental melon</name>
    <dbReference type="NCBI Taxonomy" id="1194695"/>
    <lineage>
        <taxon>Eukaryota</taxon>
        <taxon>Viridiplantae</taxon>
        <taxon>Streptophyta</taxon>
        <taxon>Embryophyta</taxon>
        <taxon>Tracheophyta</taxon>
        <taxon>Spermatophyta</taxon>
        <taxon>Magnoliopsida</taxon>
        <taxon>eudicotyledons</taxon>
        <taxon>Gunneridae</taxon>
        <taxon>Pentapetalae</taxon>
        <taxon>rosids</taxon>
        <taxon>fabids</taxon>
        <taxon>Cucurbitales</taxon>
        <taxon>Cucurbitaceae</taxon>
        <taxon>Benincaseae</taxon>
        <taxon>Cucumis</taxon>
    </lineage>
</organism>
<dbReference type="PANTHER" id="PTHR48258:SF14">
    <property type="entry name" value="OS02G0583300 PROTEIN"/>
    <property type="match status" value="1"/>
</dbReference>
<dbReference type="AlphaFoldDB" id="A0A5A7V156"/>
<dbReference type="Pfam" id="PF13960">
    <property type="entry name" value="DUF4218"/>
    <property type="match status" value="1"/>
</dbReference>
<evidence type="ECO:0000313" key="3">
    <source>
        <dbReference type="EMBL" id="KAA0061893.1"/>
    </source>
</evidence>
<evidence type="ECO:0000313" key="4">
    <source>
        <dbReference type="Proteomes" id="UP000321393"/>
    </source>
</evidence>
<dbReference type="OrthoDB" id="1878503at2759"/>
<dbReference type="PANTHER" id="PTHR48258">
    <property type="entry name" value="DUF4218 DOMAIN-CONTAINING PROTEIN-RELATED"/>
    <property type="match status" value="1"/>
</dbReference>
<gene>
    <name evidence="3" type="ORF">E6C27_scaffold89G001430</name>
</gene>
<proteinExistence type="predicted"/>
<sequence>MDKRTDDVLRHPADAEGMWHVVLLPYNLPPWKCMKETNFFMSLLIPGPRSPGRKIDVYLQPLIEKLKELWTFGVHTYDSLTGKNKDTMNVRLNLQDLKIRKDLHLIEVCNRLVKPYASYTLTSSERVEFCKFLKSVGKNISTCSFIVMVHLAVHLPYATKVTGPISYSWMYLIERSLCTLKKYVRNKARPEGSIAEAYVMNESSTFCSCYLSGIETRFTRDERNDDTNVEDEEEKRLFHWYILNNVNEISEYRKKHLRLIRRHVQNVMDLYKRHERAFSKWFRAHVLKLRESVNLSDNFFSLAMGPSFDVHCYNRCIMGGLRFHTSELDSRRTTQNSELMVISENDASGNDDNNLYGLTLIPQSLKDRLCVMSLTTSSTMWMNTCHMQATTTNYSDKPRIMSSYPQNNILETNNMFLEFENDLDNLAGGSSLVGDNSAGSSTQPPATPTPRRRVQSRLLELERYVVVNECILMTIAHGAEKHISPHVIRFSQAISVCVRKIFPVSCLKWVDVGREYIEVIKGNLQRFFVLDFNDQENNRFVEHQTLNTFKGFRADCHRHFKMYSDPKEARTNPPNILVGRDED</sequence>
<dbReference type="Pfam" id="PF02992">
    <property type="entry name" value="Transposase_21"/>
    <property type="match status" value="1"/>
</dbReference>
<evidence type="ECO:0000256" key="1">
    <source>
        <dbReference type="SAM" id="MobiDB-lite"/>
    </source>
</evidence>
<comment type="caution">
    <text evidence="3">The sequence shown here is derived from an EMBL/GenBank/DDBJ whole genome shotgun (WGS) entry which is preliminary data.</text>
</comment>